<reference evidence="1" key="1">
    <citation type="submission" date="2019-02" db="EMBL/GenBank/DDBJ databases">
        <authorList>
            <person name="Gruber-Vodicka R. H."/>
            <person name="Seah K. B. B."/>
        </authorList>
    </citation>
    <scope>NUCLEOTIDE SEQUENCE</scope>
    <source>
        <strain evidence="1">BECK_BZ131</strain>
    </source>
</reference>
<organism evidence="1">
    <name type="scientific">Candidatus Kentrum sp. FW</name>
    <dbReference type="NCBI Taxonomy" id="2126338"/>
    <lineage>
        <taxon>Bacteria</taxon>
        <taxon>Pseudomonadati</taxon>
        <taxon>Pseudomonadota</taxon>
        <taxon>Gammaproteobacteria</taxon>
        <taxon>Candidatus Kentrum</taxon>
    </lineage>
</organism>
<accession>A0A450TL68</accession>
<gene>
    <name evidence="1" type="ORF">BECKFW1821C_GA0114237_101457</name>
</gene>
<proteinExistence type="predicted"/>
<evidence type="ECO:0000313" key="1">
    <source>
        <dbReference type="EMBL" id="VFJ68475.1"/>
    </source>
</evidence>
<dbReference type="EMBL" id="CAADFE010000014">
    <property type="protein sequence ID" value="VFJ68475.1"/>
    <property type="molecule type" value="Genomic_DNA"/>
</dbReference>
<sequence length="39" mass="4818">MTFRFPYDIADFQAIREENYFYTDRTDRIPLMEQALNPE</sequence>
<dbReference type="AlphaFoldDB" id="A0A450TL68"/>
<name>A0A450TL68_9GAMM</name>
<protein>
    <submittedName>
        <fullName evidence="1">Uncharacterized protein</fullName>
    </submittedName>
</protein>